<dbReference type="AlphaFoldDB" id="A0AAW0JI65"/>
<gene>
    <name evidence="4" type="primary">DBR_34</name>
    <name evidence="4" type="ORF">CFP56_032734</name>
</gene>
<reference evidence="4 5" key="1">
    <citation type="journal article" date="2018" name="Sci. Data">
        <title>The draft genome sequence of cork oak.</title>
        <authorList>
            <person name="Ramos A.M."/>
            <person name="Usie A."/>
            <person name="Barbosa P."/>
            <person name="Barros P.M."/>
            <person name="Capote T."/>
            <person name="Chaves I."/>
            <person name="Simoes F."/>
            <person name="Abreu I."/>
            <person name="Carrasquinho I."/>
            <person name="Faro C."/>
            <person name="Guimaraes J.B."/>
            <person name="Mendonca D."/>
            <person name="Nobrega F."/>
            <person name="Rodrigues L."/>
            <person name="Saibo N.J.M."/>
            <person name="Varela M.C."/>
            <person name="Egas C."/>
            <person name="Matos J."/>
            <person name="Miguel C.M."/>
            <person name="Oliveira M.M."/>
            <person name="Ricardo C.P."/>
            <person name="Goncalves S."/>
        </authorList>
    </citation>
    <scope>NUCLEOTIDE SEQUENCE [LARGE SCALE GENOMIC DNA]</scope>
    <source>
        <strain evidence="5">cv. HL8</strain>
    </source>
</reference>
<dbReference type="InterPro" id="IPR011032">
    <property type="entry name" value="GroES-like_sf"/>
</dbReference>
<dbReference type="SUPFAM" id="SSF51735">
    <property type="entry name" value="NAD(P)-binding Rossmann-fold domains"/>
    <property type="match status" value="1"/>
</dbReference>
<dbReference type="InterPro" id="IPR041694">
    <property type="entry name" value="ADH_N_2"/>
</dbReference>
<dbReference type="InterPro" id="IPR045010">
    <property type="entry name" value="MDR_fam"/>
</dbReference>
<dbReference type="InterPro" id="IPR036291">
    <property type="entry name" value="NAD(P)-bd_dom_sf"/>
</dbReference>
<evidence type="ECO:0000259" key="2">
    <source>
        <dbReference type="Pfam" id="PF00107"/>
    </source>
</evidence>
<dbReference type="Pfam" id="PF00107">
    <property type="entry name" value="ADH_zinc_N"/>
    <property type="match status" value="1"/>
</dbReference>
<evidence type="ECO:0000259" key="3">
    <source>
        <dbReference type="Pfam" id="PF16884"/>
    </source>
</evidence>
<feature type="domain" description="Alcohol dehydrogenase-like C-terminal" evidence="2">
    <location>
        <begin position="169"/>
        <end position="302"/>
    </location>
</feature>
<name>A0AAW0JI65_QUESU</name>
<proteinExistence type="predicted"/>
<protein>
    <submittedName>
        <fullName evidence="4">2-alkenal reductase (Nadp(+)-dependent)</fullName>
    </submittedName>
</protein>
<comment type="caution">
    <text evidence="4">The sequence shown here is derived from an EMBL/GenBank/DDBJ whole genome shotgun (WGS) entry which is preliminary data.</text>
</comment>
<dbReference type="FunFam" id="3.40.50.720:FF:000121">
    <property type="entry name" value="Prostaglandin reductase 2"/>
    <property type="match status" value="1"/>
</dbReference>
<keyword evidence="1" id="KW-0560">Oxidoreductase</keyword>
<dbReference type="PANTHER" id="PTHR43205">
    <property type="entry name" value="PROSTAGLANDIN REDUCTASE"/>
    <property type="match status" value="1"/>
</dbReference>
<evidence type="ECO:0000313" key="4">
    <source>
        <dbReference type="EMBL" id="KAK7825786.1"/>
    </source>
</evidence>
<dbReference type="Gene3D" id="3.90.180.10">
    <property type="entry name" value="Medium-chain alcohol dehydrogenases, catalytic domain"/>
    <property type="match status" value="3"/>
</dbReference>
<feature type="domain" description="Oxidoreductase N-terminal" evidence="3">
    <location>
        <begin position="15"/>
        <end position="124"/>
    </location>
</feature>
<dbReference type="InterPro" id="IPR013149">
    <property type="entry name" value="ADH-like_C"/>
</dbReference>
<dbReference type="PANTHER" id="PTHR43205:SF7">
    <property type="entry name" value="PROSTAGLANDIN REDUCTASE 1"/>
    <property type="match status" value="1"/>
</dbReference>
<evidence type="ECO:0000256" key="1">
    <source>
        <dbReference type="ARBA" id="ARBA00023002"/>
    </source>
</evidence>
<dbReference type="GO" id="GO:0032440">
    <property type="term" value="F:2-alkenal reductase [NAD(P)H] activity"/>
    <property type="evidence" value="ECO:0007669"/>
    <property type="project" value="TreeGrafter"/>
</dbReference>
<dbReference type="CDD" id="cd08295">
    <property type="entry name" value="double_bond_reductase_like"/>
    <property type="match status" value="1"/>
</dbReference>
<dbReference type="EMBL" id="PKMF04000564">
    <property type="protein sequence ID" value="KAK7825786.1"/>
    <property type="molecule type" value="Genomic_DNA"/>
</dbReference>
<sequence>MASGGGDNELEVSNKQVIFKDYVSGFPKESDMYLKTNGTIKLKVPEGSNGLLVKNLYLSCDPYMRNRMKKSTDSLVPGSPIVGYGVAKVVDSGNPKFKKGDLVWGRTGWEEYSLITDLQNLFKIEHTDVPLSYYTGILGMPGLTAYGGFYEVCSPKKGEYVFISAASGAVGQLVGQFAKLLGCYVVGSAGSKEKVDLLKNKFKFDEAFNYKEESDLDAALKRYFPEGIDIYFENVGGKMLDAVLLNMRTHGRIAVCGMISQYNLEKPEGVYNLTHMIYKRVHIKAFVVFDYYHLYPKFLDLVLPHIAEGNIVYLEDIAEGLESGPAALVGLFSGLNVALLSMASGGGDNELEVSNKQVIFKNYVSGFPKESDMYLNTNGTIKLKVPEGSNGLLVKNLHLSCDPYMCNLVKKPISSTTNSFEPVHMIYKRVHMKAFVFSDYYHLYLKFLDLVLPHITEGKIVYLEDIAEGLESGPAALVGLFSGLNVGKQYELHLLKMASDDGDDEQVSNKQVILKNYVTGSPKESDMYVSSNGTIKLNVPEGTNGVVVKNLYMSCDPYILIQMKKPDTNSSKPPVSALTGFGVAKVLDSGNPDFKKGDLVWGITGWEEYSLITDFQKMFKIQHTNVPLSYYTGILGMPGLTAYCGFHEVCYPKKGEHVFISAASGAVGQLVGQFAKLFGCYVVGSAGSKEKAIC</sequence>
<keyword evidence="5" id="KW-1185">Reference proteome</keyword>
<dbReference type="Gene3D" id="3.40.50.720">
    <property type="entry name" value="NAD(P)-binding Rossmann-like Domain"/>
    <property type="match status" value="2"/>
</dbReference>
<dbReference type="Pfam" id="PF16884">
    <property type="entry name" value="ADH_N_2"/>
    <property type="match status" value="2"/>
</dbReference>
<evidence type="ECO:0000313" key="5">
    <source>
        <dbReference type="Proteomes" id="UP000237347"/>
    </source>
</evidence>
<organism evidence="4 5">
    <name type="scientific">Quercus suber</name>
    <name type="common">Cork oak</name>
    <dbReference type="NCBI Taxonomy" id="58331"/>
    <lineage>
        <taxon>Eukaryota</taxon>
        <taxon>Viridiplantae</taxon>
        <taxon>Streptophyta</taxon>
        <taxon>Embryophyta</taxon>
        <taxon>Tracheophyta</taxon>
        <taxon>Spermatophyta</taxon>
        <taxon>Magnoliopsida</taxon>
        <taxon>eudicotyledons</taxon>
        <taxon>Gunneridae</taxon>
        <taxon>Pentapetalae</taxon>
        <taxon>rosids</taxon>
        <taxon>fabids</taxon>
        <taxon>Fagales</taxon>
        <taxon>Fagaceae</taxon>
        <taxon>Quercus</taxon>
    </lineage>
</organism>
<dbReference type="SUPFAM" id="SSF50129">
    <property type="entry name" value="GroES-like"/>
    <property type="match status" value="3"/>
</dbReference>
<feature type="domain" description="Oxidoreductase N-terminal" evidence="3">
    <location>
        <begin position="510"/>
        <end position="619"/>
    </location>
</feature>
<accession>A0AAW0JI65</accession>
<dbReference type="Proteomes" id="UP000237347">
    <property type="component" value="Unassembled WGS sequence"/>
</dbReference>